<comment type="caution">
    <text evidence="1">The sequence shown here is derived from an EMBL/GenBank/DDBJ whole genome shotgun (WGS) entry which is preliminary data.</text>
</comment>
<evidence type="ECO:0008006" key="3">
    <source>
        <dbReference type="Google" id="ProtNLM"/>
    </source>
</evidence>
<name>A0A0F5JCC0_9BACT</name>
<evidence type="ECO:0000313" key="2">
    <source>
        <dbReference type="Proteomes" id="UP000033035"/>
    </source>
</evidence>
<dbReference type="PATRIC" id="fig|1203610.3.peg.2956"/>
<dbReference type="EMBL" id="AQHW01000015">
    <property type="protein sequence ID" value="KKB55419.1"/>
    <property type="molecule type" value="Genomic_DNA"/>
</dbReference>
<gene>
    <name evidence="1" type="ORF">HMPREF1536_02888</name>
</gene>
<protein>
    <recommendedName>
        <fullName evidence="3">Cupin 2 conserved barrel domain-containing protein</fullName>
    </recommendedName>
</protein>
<dbReference type="InterPro" id="IPR014710">
    <property type="entry name" value="RmlC-like_jellyroll"/>
</dbReference>
<sequence>MIETYYHDKEGYNPFLIREGWQVAQLNHVAKHGLADIDQIEVHRATDEVFILFKGEAVLIAAKPDDKDVHFECVKMKPGVTYNIPAGTWHNIAMDPEVEIIIVEKSDTHKQDCAYLDLTPLQRNRLYAIIEDVLK</sequence>
<accession>A0A0F5JCC0</accession>
<dbReference type="RefSeq" id="WP_028729562.1">
    <property type="nucleotide sequence ID" value="NZ_KE386764.1"/>
</dbReference>
<reference evidence="1 2" key="1">
    <citation type="submission" date="2013-04" db="EMBL/GenBank/DDBJ databases">
        <title>The Genome Sequence of Parabacteroides gordonii DSM 23371.</title>
        <authorList>
            <consortium name="The Broad Institute Genomics Platform"/>
            <person name="Earl A."/>
            <person name="Ward D."/>
            <person name="Feldgarden M."/>
            <person name="Gevers D."/>
            <person name="Martens E."/>
            <person name="Sakamoto M."/>
            <person name="Benno Y."/>
            <person name="Suzuki N."/>
            <person name="Matsunaga N."/>
            <person name="Koshihara K."/>
            <person name="Seki M."/>
            <person name="Komiya H."/>
            <person name="Walker B."/>
            <person name="Young S."/>
            <person name="Zeng Q."/>
            <person name="Gargeya S."/>
            <person name="Fitzgerald M."/>
            <person name="Haas B."/>
            <person name="Abouelleil A."/>
            <person name="Allen A.W."/>
            <person name="Alvarado L."/>
            <person name="Arachchi H.M."/>
            <person name="Berlin A.M."/>
            <person name="Chapman S.B."/>
            <person name="Gainer-Dewar J."/>
            <person name="Goldberg J."/>
            <person name="Griggs A."/>
            <person name="Gujja S."/>
            <person name="Hansen M."/>
            <person name="Howarth C."/>
            <person name="Imamovic A."/>
            <person name="Ireland A."/>
            <person name="Larimer J."/>
            <person name="McCowan C."/>
            <person name="Murphy C."/>
            <person name="Pearson M."/>
            <person name="Poon T.W."/>
            <person name="Priest M."/>
            <person name="Roberts A."/>
            <person name="Saif S."/>
            <person name="Shea T."/>
            <person name="Sisk P."/>
            <person name="Sykes S."/>
            <person name="Wortman J."/>
            <person name="Nusbaum C."/>
            <person name="Birren B."/>
        </authorList>
    </citation>
    <scope>NUCLEOTIDE SEQUENCE [LARGE SCALE GENOMIC DNA]</scope>
    <source>
        <strain evidence="1 2">MS-1</strain>
    </source>
</reference>
<proteinExistence type="predicted"/>
<keyword evidence="2" id="KW-1185">Reference proteome</keyword>
<dbReference type="InterPro" id="IPR011051">
    <property type="entry name" value="RmlC_Cupin_sf"/>
</dbReference>
<evidence type="ECO:0000313" key="1">
    <source>
        <dbReference type="EMBL" id="KKB55419.1"/>
    </source>
</evidence>
<dbReference type="STRING" id="1203610.HMPREF1536_02888"/>
<dbReference type="SUPFAM" id="SSF51182">
    <property type="entry name" value="RmlC-like cupins"/>
    <property type="match status" value="1"/>
</dbReference>
<dbReference type="Proteomes" id="UP000033035">
    <property type="component" value="Unassembled WGS sequence"/>
</dbReference>
<dbReference type="Gene3D" id="2.60.120.10">
    <property type="entry name" value="Jelly Rolls"/>
    <property type="match status" value="1"/>
</dbReference>
<dbReference type="HOGENOM" id="CLU_143351_0_0_10"/>
<dbReference type="AlphaFoldDB" id="A0A0F5JCC0"/>
<organism evidence="1 2">
    <name type="scientific">Parabacteroides gordonii MS-1 = DSM 23371</name>
    <dbReference type="NCBI Taxonomy" id="1203610"/>
    <lineage>
        <taxon>Bacteria</taxon>
        <taxon>Pseudomonadati</taxon>
        <taxon>Bacteroidota</taxon>
        <taxon>Bacteroidia</taxon>
        <taxon>Bacteroidales</taxon>
        <taxon>Tannerellaceae</taxon>
        <taxon>Parabacteroides</taxon>
    </lineage>
</organism>